<evidence type="ECO:0000313" key="2">
    <source>
        <dbReference type="Proteomes" id="UP000594260"/>
    </source>
</evidence>
<dbReference type="InParanoid" id="A0A7M7MG11"/>
<accession>A0A7M7MG11</accession>
<dbReference type="GeneID" id="111249462"/>
<dbReference type="EnsemblMetazoa" id="XM_022803354">
    <property type="protein sequence ID" value="XP_022659089"/>
    <property type="gene ID" value="LOC111249462"/>
</dbReference>
<dbReference type="EnsemblMetazoa" id="XM_022803350">
    <property type="protein sequence ID" value="XP_022659085"/>
    <property type="gene ID" value="LOC111249462"/>
</dbReference>
<dbReference type="AlphaFoldDB" id="A0A7M7MG11"/>
<keyword evidence="2" id="KW-1185">Reference proteome</keyword>
<dbReference type="RefSeq" id="XP_022659086.1">
    <property type="nucleotide sequence ID" value="XM_022803351.1"/>
</dbReference>
<reference evidence="1" key="1">
    <citation type="submission" date="2021-01" db="UniProtKB">
        <authorList>
            <consortium name="EnsemblMetazoa"/>
        </authorList>
    </citation>
    <scope>IDENTIFICATION</scope>
</reference>
<sequence>MISMTDAKIDPRSHLIRPTRRPGIRKRRRGLLRGGNDRVEEDPILELFRQIYVTLYSHILYLLIVGYLQMNNVWQDLFRLIYGSFPFPTIRPRVSPDRSRTWYTFDNAYIYYPEGIMPRGENLRIARDAYVRAFPRLLVSMRMIDEAGNELPDANYYINLRHPRRRDEAPRTNETKRSQWIVDGEYRYIEINWECALWWTRTAFWLYVPLNQNANGQNIVQHRRVRLGARKVFLRPHVTVLHRELLEENYNAVNCVYFFDVHWWAFNIPLEAPVEPEARIRMYLRWPNPQDSAPVSPGKRHTVPGTQVTEKRSVTTGHASSGVAVNCSVEYRSNHVSTQTTVTMCGMP</sequence>
<evidence type="ECO:0000313" key="1">
    <source>
        <dbReference type="EnsemblMetazoa" id="XP_022659085"/>
    </source>
</evidence>
<protein>
    <submittedName>
        <fullName evidence="1">Uncharacterized protein</fullName>
    </submittedName>
</protein>
<proteinExistence type="predicted"/>
<dbReference type="EnsemblMetazoa" id="XM_022803353">
    <property type="protein sequence ID" value="XP_022659088"/>
    <property type="gene ID" value="LOC111249462"/>
</dbReference>
<dbReference type="RefSeq" id="XP_022659088.1">
    <property type="nucleotide sequence ID" value="XM_022803353.1"/>
</dbReference>
<dbReference type="Proteomes" id="UP000594260">
    <property type="component" value="Unplaced"/>
</dbReference>
<dbReference type="RefSeq" id="XP_022659089.1">
    <property type="nucleotide sequence ID" value="XM_022803354.1"/>
</dbReference>
<dbReference type="KEGG" id="vde:111249462"/>
<name>A0A7M7MG11_VARDE</name>
<dbReference type="RefSeq" id="XP_022659085.1">
    <property type="nucleotide sequence ID" value="XM_022803350.1"/>
</dbReference>
<organism evidence="1 2">
    <name type="scientific">Varroa destructor</name>
    <name type="common">Honeybee mite</name>
    <dbReference type="NCBI Taxonomy" id="109461"/>
    <lineage>
        <taxon>Eukaryota</taxon>
        <taxon>Metazoa</taxon>
        <taxon>Ecdysozoa</taxon>
        <taxon>Arthropoda</taxon>
        <taxon>Chelicerata</taxon>
        <taxon>Arachnida</taxon>
        <taxon>Acari</taxon>
        <taxon>Parasitiformes</taxon>
        <taxon>Mesostigmata</taxon>
        <taxon>Gamasina</taxon>
        <taxon>Dermanyssoidea</taxon>
        <taxon>Varroidae</taxon>
        <taxon>Varroa</taxon>
    </lineage>
</organism>
<dbReference type="EnsemblMetazoa" id="XM_022803351">
    <property type="protein sequence ID" value="XP_022659086"/>
    <property type="gene ID" value="LOC111249462"/>
</dbReference>